<organism evidence="1 2">
    <name type="scientific">Mycobacterium phage Bromden</name>
    <dbReference type="NCBI Taxonomy" id="2283252"/>
    <lineage>
        <taxon>Viruses</taxon>
        <taxon>Duplodnaviria</taxon>
        <taxon>Heunggongvirae</taxon>
        <taxon>Uroviricota</taxon>
        <taxon>Caudoviricetes</taxon>
        <taxon>Vilmaviridae</taxon>
        <taxon>Lclasvirinae</taxon>
        <taxon>Bromdenvirus</taxon>
        <taxon>Bromdenvirus bromden</taxon>
    </lineage>
</organism>
<sequence length="85" mass="9306">MPNALNFWGPLPTREQCEELVNAIGYDYEAGEYPDDMSDFAKSVFDQPDGGFLVAFSWLKRAVSLIPAGTCTAKDCSVCNCCEGE</sequence>
<proteinExistence type="predicted"/>
<reference evidence="2" key="1">
    <citation type="submission" date="2018-07" db="EMBL/GenBank/DDBJ databases">
        <authorList>
            <person name="Quirk P.G."/>
            <person name="Krulwich T.A."/>
        </authorList>
    </citation>
    <scope>NUCLEOTIDE SEQUENCE [LARGE SCALE GENOMIC DNA]</scope>
</reference>
<dbReference type="RefSeq" id="YP_010013337.1">
    <property type="nucleotide sequence ID" value="NC_053510.1"/>
</dbReference>
<dbReference type="KEGG" id="vg:63209918"/>
<accession>A0A345MBP0</accession>
<gene>
    <name evidence="1" type="primary">107</name>
    <name evidence="1" type="ORF">SEA_BROMDEN_107</name>
</gene>
<dbReference type="EMBL" id="MH576973">
    <property type="protein sequence ID" value="AXH67911.1"/>
    <property type="molecule type" value="Genomic_DNA"/>
</dbReference>
<protein>
    <submittedName>
        <fullName evidence="1">Uncharacterized protein</fullName>
    </submittedName>
</protein>
<evidence type="ECO:0000313" key="2">
    <source>
        <dbReference type="Proteomes" id="UP000258832"/>
    </source>
</evidence>
<evidence type="ECO:0000313" key="1">
    <source>
        <dbReference type="EMBL" id="AXH67911.1"/>
    </source>
</evidence>
<name>A0A345MBP0_9CAUD</name>
<keyword evidence="2" id="KW-1185">Reference proteome</keyword>
<dbReference type="GeneID" id="63209918"/>
<dbReference type="Proteomes" id="UP000258832">
    <property type="component" value="Segment"/>
</dbReference>